<comment type="caution">
    <text evidence="6">The sequence shown here is derived from an EMBL/GenBank/DDBJ whole genome shotgun (WGS) entry which is preliminary data.</text>
</comment>
<dbReference type="AlphaFoldDB" id="A0A5N5W9Q6"/>
<dbReference type="Gene3D" id="3.20.19.10">
    <property type="entry name" value="Aconitase, domain 4"/>
    <property type="match status" value="1"/>
</dbReference>
<protein>
    <recommendedName>
        <fullName evidence="1">3-isopropylmalate dehydratase small subunit</fullName>
    </recommendedName>
    <alternativeName>
        <fullName evidence="3">Alpha-IPM isomerase</fullName>
    </alternativeName>
    <alternativeName>
        <fullName evidence="4">Isopropylmalate isomerase</fullName>
    </alternativeName>
</protein>
<dbReference type="InterPro" id="IPR015928">
    <property type="entry name" value="Aconitase/3IPM_dehydase_swvl"/>
</dbReference>
<gene>
    <name evidence="6" type="ORF">FRZ00_12060</name>
</gene>
<sequence>MMLSGLAYGVGDFVDTDVMSPGRFEPYEGPEQLARIALIDYPAATPFVDPATGRSPYTVIFAGTEFGCGSSRETAPQALHHAGARVVVAKSFGNIFFRNCVNMGLLFPVVADHGLDESVTGRPVTVDLTHRVVTCAGRRIEFADLGPLQGIVDVGGLTPYTLARVRSGQKRCDR</sequence>
<dbReference type="Pfam" id="PF00694">
    <property type="entry name" value="Aconitase_C"/>
    <property type="match status" value="1"/>
</dbReference>
<dbReference type="CDD" id="cd01577">
    <property type="entry name" value="IPMI_Swivel"/>
    <property type="match status" value="1"/>
</dbReference>
<keyword evidence="2" id="KW-0456">Lyase</keyword>
<dbReference type="OrthoDB" id="9777465at2"/>
<dbReference type="Proteomes" id="UP000327000">
    <property type="component" value="Unassembled WGS sequence"/>
</dbReference>
<evidence type="ECO:0000313" key="6">
    <source>
        <dbReference type="EMBL" id="KAB7846930.1"/>
    </source>
</evidence>
<keyword evidence="7" id="KW-1185">Reference proteome</keyword>
<evidence type="ECO:0000256" key="3">
    <source>
        <dbReference type="ARBA" id="ARBA00031631"/>
    </source>
</evidence>
<dbReference type="EMBL" id="VOKX01000018">
    <property type="protein sequence ID" value="KAB7846930.1"/>
    <property type="molecule type" value="Genomic_DNA"/>
</dbReference>
<dbReference type="PANTHER" id="PTHR43345">
    <property type="entry name" value="3-ISOPROPYLMALATE DEHYDRATASE SMALL SUBUNIT 2-RELATED-RELATED"/>
    <property type="match status" value="1"/>
</dbReference>
<proteinExistence type="predicted"/>
<dbReference type="RefSeq" id="WP_004941252.1">
    <property type="nucleotide sequence ID" value="NZ_JBFADJ010000009.1"/>
</dbReference>
<evidence type="ECO:0000256" key="4">
    <source>
        <dbReference type="ARBA" id="ARBA00033368"/>
    </source>
</evidence>
<evidence type="ECO:0000259" key="5">
    <source>
        <dbReference type="Pfam" id="PF00694"/>
    </source>
</evidence>
<organism evidence="6 7">
    <name type="scientific">Streptomyces mobaraensis</name>
    <name type="common">Streptoverticillium mobaraense</name>
    <dbReference type="NCBI Taxonomy" id="35621"/>
    <lineage>
        <taxon>Bacteria</taxon>
        <taxon>Bacillati</taxon>
        <taxon>Actinomycetota</taxon>
        <taxon>Actinomycetes</taxon>
        <taxon>Kitasatosporales</taxon>
        <taxon>Streptomycetaceae</taxon>
        <taxon>Streptomyces</taxon>
    </lineage>
</organism>
<accession>A0A5N5W9Q6</accession>
<dbReference type="InterPro" id="IPR050075">
    <property type="entry name" value="LeuD"/>
</dbReference>
<dbReference type="PANTHER" id="PTHR43345:SF2">
    <property type="entry name" value="3-ISOPROPYLMALATE DEHYDRATASE SMALL SUBUNIT 1"/>
    <property type="match status" value="1"/>
</dbReference>
<dbReference type="InterPro" id="IPR033940">
    <property type="entry name" value="IPMI_Swivel"/>
</dbReference>
<evidence type="ECO:0000313" key="7">
    <source>
        <dbReference type="Proteomes" id="UP000327000"/>
    </source>
</evidence>
<dbReference type="SUPFAM" id="SSF52016">
    <property type="entry name" value="LeuD/IlvD-like"/>
    <property type="match status" value="1"/>
</dbReference>
<dbReference type="InterPro" id="IPR000573">
    <property type="entry name" value="AconitaseA/IPMdHydase_ssu_swvl"/>
</dbReference>
<name>A0A5N5W9Q6_STRMB</name>
<feature type="domain" description="Aconitase A/isopropylmalate dehydratase small subunit swivel" evidence="5">
    <location>
        <begin position="59"/>
        <end position="106"/>
    </location>
</feature>
<evidence type="ECO:0000256" key="2">
    <source>
        <dbReference type="ARBA" id="ARBA00023239"/>
    </source>
</evidence>
<dbReference type="GO" id="GO:0016829">
    <property type="term" value="F:lyase activity"/>
    <property type="evidence" value="ECO:0007669"/>
    <property type="project" value="UniProtKB-KW"/>
</dbReference>
<reference evidence="6 7" key="1">
    <citation type="journal article" date="2019" name="Microb. Cell Fact.">
        <title>Exploring novel herbicidin analogues by transcriptional regulator overexpression and MS/MS molecular networking.</title>
        <authorList>
            <person name="Shi Y."/>
            <person name="Gu R."/>
            <person name="Li Y."/>
            <person name="Wang X."/>
            <person name="Ren W."/>
            <person name="Li X."/>
            <person name="Wang L."/>
            <person name="Xie Y."/>
            <person name="Hong B."/>
        </authorList>
    </citation>
    <scope>NUCLEOTIDE SEQUENCE [LARGE SCALE GENOMIC DNA]</scope>
    <source>
        <strain evidence="6 7">US-43</strain>
    </source>
</reference>
<evidence type="ECO:0000256" key="1">
    <source>
        <dbReference type="ARBA" id="ARBA00017233"/>
    </source>
</evidence>